<proteinExistence type="predicted"/>
<comment type="caution">
    <text evidence="3">The sequence shown here is derived from an EMBL/GenBank/DDBJ whole genome shotgun (WGS) entry which is preliminary data.</text>
</comment>
<organism evidence="3 4">
    <name type="scientific">Meripilus lineatus</name>
    <dbReference type="NCBI Taxonomy" id="2056292"/>
    <lineage>
        <taxon>Eukaryota</taxon>
        <taxon>Fungi</taxon>
        <taxon>Dikarya</taxon>
        <taxon>Basidiomycota</taxon>
        <taxon>Agaricomycotina</taxon>
        <taxon>Agaricomycetes</taxon>
        <taxon>Polyporales</taxon>
        <taxon>Meripilaceae</taxon>
        <taxon>Meripilus</taxon>
    </lineage>
</organism>
<keyword evidence="4" id="KW-1185">Reference proteome</keyword>
<evidence type="ECO:0000313" key="3">
    <source>
        <dbReference type="EMBL" id="KAJ3487564.1"/>
    </source>
</evidence>
<evidence type="ECO:0000256" key="2">
    <source>
        <dbReference type="SAM" id="SignalP"/>
    </source>
</evidence>
<feature type="region of interest" description="Disordered" evidence="1">
    <location>
        <begin position="101"/>
        <end position="120"/>
    </location>
</feature>
<keyword evidence="2" id="KW-0732">Signal</keyword>
<name>A0AAD5V6S5_9APHY</name>
<sequence length="120" mass="13077">MKFILTRAFVISVLLIGAATNSYGAPLNERRCRSPTPADAEVVPMPNGSFKEAIELHEPPSQGLGSTYLAERHDTIPNIMFDHRPTGSEIELRVLRVAIGESPGPEIPQNSEEPTKAVLD</sequence>
<evidence type="ECO:0000256" key="1">
    <source>
        <dbReference type="SAM" id="MobiDB-lite"/>
    </source>
</evidence>
<dbReference type="EMBL" id="JANAWD010000088">
    <property type="protein sequence ID" value="KAJ3487564.1"/>
    <property type="molecule type" value="Genomic_DNA"/>
</dbReference>
<reference evidence="3" key="1">
    <citation type="submission" date="2022-07" db="EMBL/GenBank/DDBJ databases">
        <title>Genome Sequence of Physisporinus lineatus.</title>
        <authorList>
            <person name="Buettner E."/>
        </authorList>
    </citation>
    <scope>NUCLEOTIDE SEQUENCE</scope>
    <source>
        <strain evidence="3">VT162</strain>
    </source>
</reference>
<gene>
    <name evidence="3" type="ORF">NLI96_g3452</name>
</gene>
<feature type="signal peptide" evidence="2">
    <location>
        <begin position="1"/>
        <end position="24"/>
    </location>
</feature>
<evidence type="ECO:0000313" key="4">
    <source>
        <dbReference type="Proteomes" id="UP001212997"/>
    </source>
</evidence>
<dbReference type="AlphaFoldDB" id="A0AAD5V6S5"/>
<dbReference type="Proteomes" id="UP001212997">
    <property type="component" value="Unassembled WGS sequence"/>
</dbReference>
<feature type="chain" id="PRO_5042042294" evidence="2">
    <location>
        <begin position="25"/>
        <end position="120"/>
    </location>
</feature>
<accession>A0AAD5V6S5</accession>
<protein>
    <submittedName>
        <fullName evidence="3">Uncharacterized protein</fullName>
    </submittedName>
</protein>